<organism evidence="2 3">
    <name type="scientific">Desmophyllum pertusum</name>
    <dbReference type="NCBI Taxonomy" id="174260"/>
    <lineage>
        <taxon>Eukaryota</taxon>
        <taxon>Metazoa</taxon>
        <taxon>Cnidaria</taxon>
        <taxon>Anthozoa</taxon>
        <taxon>Hexacorallia</taxon>
        <taxon>Scleractinia</taxon>
        <taxon>Caryophylliina</taxon>
        <taxon>Caryophylliidae</taxon>
        <taxon>Desmophyllum</taxon>
    </lineage>
</organism>
<reference evidence="2" key="1">
    <citation type="submission" date="2023-01" db="EMBL/GenBank/DDBJ databases">
        <title>Genome assembly of the deep-sea coral Lophelia pertusa.</title>
        <authorList>
            <person name="Herrera S."/>
            <person name="Cordes E."/>
        </authorList>
    </citation>
    <scope>NUCLEOTIDE SEQUENCE</scope>
    <source>
        <strain evidence="2">USNM1676648</strain>
        <tissue evidence="2">Polyp</tissue>
    </source>
</reference>
<accession>A0A9X0A1U1</accession>
<evidence type="ECO:0000313" key="2">
    <source>
        <dbReference type="EMBL" id="KAJ7391535.1"/>
    </source>
</evidence>
<dbReference type="Proteomes" id="UP001163046">
    <property type="component" value="Unassembled WGS sequence"/>
</dbReference>
<evidence type="ECO:0000256" key="1">
    <source>
        <dbReference type="SAM" id="MobiDB-lite"/>
    </source>
</evidence>
<dbReference type="EMBL" id="MU825405">
    <property type="protein sequence ID" value="KAJ7391535.1"/>
    <property type="molecule type" value="Genomic_DNA"/>
</dbReference>
<comment type="caution">
    <text evidence="2">The sequence shown here is derived from an EMBL/GenBank/DDBJ whole genome shotgun (WGS) entry which is preliminary data.</text>
</comment>
<feature type="compositionally biased region" description="Polar residues" evidence="1">
    <location>
        <begin position="146"/>
        <end position="162"/>
    </location>
</feature>
<evidence type="ECO:0000313" key="3">
    <source>
        <dbReference type="Proteomes" id="UP001163046"/>
    </source>
</evidence>
<name>A0A9X0A1U1_9CNID</name>
<evidence type="ECO:0008006" key="4">
    <source>
        <dbReference type="Google" id="ProtNLM"/>
    </source>
</evidence>
<protein>
    <recommendedName>
        <fullName evidence="4">CCHC-type domain-containing protein</fullName>
    </recommendedName>
</protein>
<dbReference type="AlphaFoldDB" id="A0A9X0A1U1"/>
<gene>
    <name evidence="2" type="ORF">OS493_017229</name>
</gene>
<feature type="region of interest" description="Disordered" evidence="1">
    <location>
        <begin position="146"/>
        <end position="169"/>
    </location>
</feature>
<proteinExistence type="predicted"/>
<sequence length="243" mass="28252">MRQPRTFREAENAARLTQTVQQSLHDAKGNDALTRIQQQLDALTSSLVVKEKPKEATVSTSQYSPQTSADDKLIRLERDMKQMMTVVNHLTPATGHETNRMERLEKNVERLVSRLEPQPQEIPTISQNPLYNKVAAYQQALAAYQSNAPRESNYNRDNSYTRNRPPREVNSDLSYALEEIRRMQSRMDGFMRTYASRNSRQDQRVQTRDYRPICDICGKAGHVRQHCFHRIQQSPNHWQPQTV</sequence>
<keyword evidence="3" id="KW-1185">Reference proteome</keyword>